<feature type="domain" description="Xylanolytic transcriptional activator regulatory" evidence="2">
    <location>
        <begin position="56"/>
        <end position="130"/>
    </location>
</feature>
<dbReference type="Pfam" id="PF04082">
    <property type="entry name" value="Fungal_trans"/>
    <property type="match status" value="1"/>
</dbReference>
<evidence type="ECO:0000313" key="3">
    <source>
        <dbReference type="EMBL" id="KAH7265772.1"/>
    </source>
</evidence>
<dbReference type="OrthoDB" id="5121955at2759"/>
<gene>
    <name evidence="3" type="ORF">B0J15DRAFT_579629</name>
</gene>
<comment type="caution">
    <text evidence="3">The sequence shown here is derived from an EMBL/GenBank/DDBJ whole genome shotgun (WGS) entry which is preliminary data.</text>
</comment>
<dbReference type="EMBL" id="JAGTJS010000006">
    <property type="protein sequence ID" value="KAH7265772.1"/>
    <property type="molecule type" value="Genomic_DNA"/>
</dbReference>
<organism evidence="3 4">
    <name type="scientific">Fusarium solani</name>
    <name type="common">Filamentous fungus</name>
    <dbReference type="NCBI Taxonomy" id="169388"/>
    <lineage>
        <taxon>Eukaryota</taxon>
        <taxon>Fungi</taxon>
        <taxon>Dikarya</taxon>
        <taxon>Ascomycota</taxon>
        <taxon>Pezizomycotina</taxon>
        <taxon>Sordariomycetes</taxon>
        <taxon>Hypocreomycetidae</taxon>
        <taxon>Hypocreales</taxon>
        <taxon>Nectriaceae</taxon>
        <taxon>Fusarium</taxon>
        <taxon>Fusarium solani species complex</taxon>
    </lineage>
</organism>
<proteinExistence type="predicted"/>
<dbReference type="GO" id="GO:0003677">
    <property type="term" value="F:DNA binding"/>
    <property type="evidence" value="ECO:0007669"/>
    <property type="project" value="InterPro"/>
</dbReference>
<dbReference type="InterPro" id="IPR052761">
    <property type="entry name" value="Fungal_Detox/Toxin_TFs"/>
</dbReference>
<dbReference type="PANTHER" id="PTHR47425">
    <property type="entry name" value="FARB-RELATED"/>
    <property type="match status" value="1"/>
</dbReference>
<dbReference type="Proteomes" id="UP000736672">
    <property type="component" value="Unassembled WGS sequence"/>
</dbReference>
<reference evidence="3" key="1">
    <citation type="journal article" date="2021" name="Nat. Commun.">
        <title>Genetic determinants of endophytism in the Arabidopsis root mycobiome.</title>
        <authorList>
            <person name="Mesny F."/>
            <person name="Miyauchi S."/>
            <person name="Thiergart T."/>
            <person name="Pickel B."/>
            <person name="Atanasova L."/>
            <person name="Karlsson M."/>
            <person name="Huettel B."/>
            <person name="Barry K.W."/>
            <person name="Haridas S."/>
            <person name="Chen C."/>
            <person name="Bauer D."/>
            <person name="Andreopoulos W."/>
            <person name="Pangilinan J."/>
            <person name="LaButti K."/>
            <person name="Riley R."/>
            <person name="Lipzen A."/>
            <person name="Clum A."/>
            <person name="Drula E."/>
            <person name="Henrissat B."/>
            <person name="Kohler A."/>
            <person name="Grigoriev I.V."/>
            <person name="Martin F.M."/>
            <person name="Hacquard S."/>
        </authorList>
    </citation>
    <scope>NUCLEOTIDE SEQUENCE</scope>
    <source>
        <strain evidence="3">FSSC 5 MPI-SDFR-AT-0091</strain>
    </source>
</reference>
<sequence>MGFIDCKQARSCFYRKAKLLYDLDAETSSLILSQAALLLSRGSLSLTLIASQMDSVWLTIAINHAEISGAHRNESSSSTHHSNHENPLKRLWWCCIIQDRLASLCLGRRMQIDGTRFDISSHRPLGIADLRDEINHGQVFNRTLKSHLIGLLEKFLHLCLVLSTVFHLTPVQAQPLPGDFNKTLAEIVAVKSQLREWYKDISHSLPHLINPQGGSPLIKDEGDFSTINLYFNTVIIYYCSAWLVLCHHERLCLVTQCNSAHHPLSVYFTAMTRNQREIEEATLALTKCFERLAQLGAGRVLPGTVVLCAAIPLTLHALDCQISTTASHYQLQGSDQELLRQNLSLKCLVQILKAHYSRYDVIDLIISILRHELSNERLEDFYTATNELVSDSFQWKSLLSLAPKIYLRLVYSTSLSLSKSRVAKDSDLPPTLRNSVHSRSGAAAAPHLSHGRDWSFDAELGIDVSLAFLPSDMLFHAGSV</sequence>
<dbReference type="SMART" id="SM00906">
    <property type="entry name" value="Fungal_trans"/>
    <property type="match status" value="1"/>
</dbReference>
<keyword evidence="1" id="KW-0539">Nucleus</keyword>
<evidence type="ECO:0000256" key="1">
    <source>
        <dbReference type="ARBA" id="ARBA00023242"/>
    </source>
</evidence>
<dbReference type="PANTHER" id="PTHR47425:SF2">
    <property type="entry name" value="FARB-RELATED"/>
    <property type="match status" value="1"/>
</dbReference>
<evidence type="ECO:0000313" key="4">
    <source>
        <dbReference type="Proteomes" id="UP000736672"/>
    </source>
</evidence>
<dbReference type="CDD" id="cd12148">
    <property type="entry name" value="fungal_TF_MHR"/>
    <property type="match status" value="1"/>
</dbReference>
<name>A0A9P9HY83_FUSSL</name>
<evidence type="ECO:0000259" key="2">
    <source>
        <dbReference type="SMART" id="SM00906"/>
    </source>
</evidence>
<dbReference type="GO" id="GO:0008270">
    <property type="term" value="F:zinc ion binding"/>
    <property type="evidence" value="ECO:0007669"/>
    <property type="project" value="InterPro"/>
</dbReference>
<keyword evidence="4" id="KW-1185">Reference proteome</keyword>
<dbReference type="AlphaFoldDB" id="A0A9P9HY83"/>
<dbReference type="GO" id="GO:0006351">
    <property type="term" value="P:DNA-templated transcription"/>
    <property type="evidence" value="ECO:0007669"/>
    <property type="project" value="InterPro"/>
</dbReference>
<protein>
    <recommendedName>
        <fullName evidence="2">Xylanolytic transcriptional activator regulatory domain-containing protein</fullName>
    </recommendedName>
</protein>
<accession>A0A9P9HY83</accession>
<dbReference type="InterPro" id="IPR007219">
    <property type="entry name" value="XnlR_reg_dom"/>
</dbReference>